<gene>
    <name evidence="13" type="ORF">FZEAL_467</name>
</gene>
<keyword evidence="11" id="KW-0732">Signal</keyword>
<name>A0A8H4UUP6_9HYPO</name>
<accession>A0A8H4UUP6</accession>
<proteinExistence type="inferred from homology"/>
<dbReference type="SUPFAM" id="SSF51445">
    <property type="entry name" value="(Trans)glycosidases"/>
    <property type="match status" value="1"/>
</dbReference>
<keyword evidence="10" id="KW-0624">Polysaccharide degradation</keyword>
<dbReference type="PANTHER" id="PTHR31490">
    <property type="entry name" value="GLYCOSYL HYDROLASE"/>
    <property type="match status" value="1"/>
</dbReference>
<dbReference type="EC" id="3.2.1.8" evidence="5"/>
<feature type="domain" description="GH10" evidence="12">
    <location>
        <begin position="48"/>
        <end position="317"/>
    </location>
</feature>
<feature type="chain" id="PRO_5034742018" description="endo-1,4-beta-xylanase" evidence="11">
    <location>
        <begin position="20"/>
        <end position="330"/>
    </location>
</feature>
<comment type="similarity">
    <text evidence="4">Belongs to the glycosyl hydrolase 10 (cellulase F) family.</text>
</comment>
<dbReference type="EMBL" id="JABEYC010000025">
    <property type="protein sequence ID" value="KAF4984316.1"/>
    <property type="molecule type" value="Genomic_DNA"/>
</dbReference>
<dbReference type="AlphaFoldDB" id="A0A8H4UUP6"/>
<dbReference type="Pfam" id="PF00331">
    <property type="entry name" value="Glyco_hydro_10"/>
    <property type="match status" value="2"/>
</dbReference>
<evidence type="ECO:0000256" key="10">
    <source>
        <dbReference type="ARBA" id="ARBA00023326"/>
    </source>
</evidence>
<protein>
    <recommendedName>
        <fullName evidence="5">endo-1,4-beta-xylanase</fullName>
        <ecNumber evidence="5">3.2.1.8</ecNumber>
    </recommendedName>
</protein>
<evidence type="ECO:0000313" key="14">
    <source>
        <dbReference type="Proteomes" id="UP000635477"/>
    </source>
</evidence>
<evidence type="ECO:0000256" key="3">
    <source>
        <dbReference type="ARBA" id="ARBA00004851"/>
    </source>
</evidence>
<evidence type="ECO:0000259" key="12">
    <source>
        <dbReference type="PROSITE" id="PS51760"/>
    </source>
</evidence>
<comment type="catalytic activity">
    <reaction evidence="1">
        <text>Endohydrolysis of (1-&gt;4)-beta-D-xylosidic linkages in xylans.</text>
        <dbReference type="EC" id="3.2.1.8"/>
    </reaction>
</comment>
<comment type="pathway">
    <text evidence="3">Glycan degradation; xylan degradation.</text>
</comment>
<keyword evidence="8" id="KW-0378">Hydrolase</keyword>
<evidence type="ECO:0000313" key="13">
    <source>
        <dbReference type="EMBL" id="KAF4984316.1"/>
    </source>
</evidence>
<keyword evidence="14" id="KW-1185">Reference proteome</keyword>
<dbReference type="PROSITE" id="PS51760">
    <property type="entry name" value="GH10_2"/>
    <property type="match status" value="1"/>
</dbReference>
<evidence type="ECO:0000256" key="7">
    <source>
        <dbReference type="ARBA" id="ARBA00022651"/>
    </source>
</evidence>
<reference evidence="13" key="1">
    <citation type="journal article" date="2020" name="BMC Genomics">
        <title>Correction to: Identification and distribution of gene clusters required for synthesis of sphingolipid metabolism inhibitors in diverse species of the filamentous fungus Fusarium.</title>
        <authorList>
            <person name="Kim H.S."/>
            <person name="Lohmar J.M."/>
            <person name="Busman M."/>
            <person name="Brown D.W."/>
            <person name="Naumann T.A."/>
            <person name="Divon H.H."/>
            <person name="Lysoe E."/>
            <person name="Uhlig S."/>
            <person name="Proctor R.H."/>
        </authorList>
    </citation>
    <scope>NUCLEOTIDE SEQUENCE</scope>
    <source>
        <strain evidence="13">NRRL 22465</strain>
    </source>
</reference>
<comment type="subcellular location">
    <subcellularLocation>
        <location evidence="2">Secreted</location>
    </subcellularLocation>
</comment>
<dbReference type="Gene3D" id="3.20.20.80">
    <property type="entry name" value="Glycosidases"/>
    <property type="match status" value="2"/>
</dbReference>
<dbReference type="Proteomes" id="UP000635477">
    <property type="component" value="Unassembled WGS sequence"/>
</dbReference>
<dbReference type="GO" id="GO:0005576">
    <property type="term" value="C:extracellular region"/>
    <property type="evidence" value="ECO:0007669"/>
    <property type="project" value="UniProtKB-SubCell"/>
</dbReference>
<dbReference type="SMART" id="SM00633">
    <property type="entry name" value="Glyco_10"/>
    <property type="match status" value="1"/>
</dbReference>
<evidence type="ECO:0000256" key="2">
    <source>
        <dbReference type="ARBA" id="ARBA00004613"/>
    </source>
</evidence>
<evidence type="ECO:0000256" key="11">
    <source>
        <dbReference type="SAM" id="SignalP"/>
    </source>
</evidence>
<feature type="signal peptide" evidence="11">
    <location>
        <begin position="1"/>
        <end position="19"/>
    </location>
</feature>
<sequence length="330" mass="37123">MRSSFIVVLASLAAIKASAWPTIWNGLDSAIRAKGKEHVGSALTLGTDSRTEDIMKGRGEFGAMTPENAMKWESVQPSRGNFTFDDADRHAEFAVKHKKTLRCHTLVWHTLNEDGTYRETVWYKTIGEAYIPMAFRLAAKADPKAKLWYNDYNLEFNDAKTAAAARLVKLVRSYGVRIDGVGLQGHLVGEPTPTQSNVAPSLETLERSLRQFTDLGALVEYTEVDIRLNTPATRRALQEQSKAYQRVIGSCMAVRKCIGFTLWVKLRCLLLRNMSNSDQGVSDKYSWIPYTFEGEGAALAWDDDFKKKPAYWGILKAIKTAKWWHGHAKE</sequence>
<keyword evidence="9" id="KW-0119">Carbohydrate metabolism</keyword>
<evidence type="ECO:0000256" key="1">
    <source>
        <dbReference type="ARBA" id="ARBA00000681"/>
    </source>
</evidence>
<keyword evidence="7" id="KW-0858">Xylan degradation</keyword>
<evidence type="ECO:0000256" key="9">
    <source>
        <dbReference type="ARBA" id="ARBA00023277"/>
    </source>
</evidence>
<evidence type="ECO:0000256" key="6">
    <source>
        <dbReference type="ARBA" id="ARBA00022525"/>
    </source>
</evidence>
<dbReference type="InterPro" id="IPR001000">
    <property type="entry name" value="GH10_dom"/>
</dbReference>
<dbReference type="InterPro" id="IPR017853">
    <property type="entry name" value="GH"/>
</dbReference>
<dbReference type="OrthoDB" id="3055998at2759"/>
<dbReference type="PANTHER" id="PTHR31490:SF35">
    <property type="entry name" value="ENDO-1,4-BETA-XYLANASE"/>
    <property type="match status" value="1"/>
</dbReference>
<reference evidence="13" key="2">
    <citation type="submission" date="2020-05" db="EMBL/GenBank/DDBJ databases">
        <authorList>
            <person name="Kim H.-S."/>
            <person name="Proctor R.H."/>
            <person name="Brown D.W."/>
        </authorList>
    </citation>
    <scope>NUCLEOTIDE SEQUENCE</scope>
    <source>
        <strain evidence="13">NRRL 22465</strain>
    </source>
</reference>
<evidence type="ECO:0000256" key="4">
    <source>
        <dbReference type="ARBA" id="ARBA00007495"/>
    </source>
</evidence>
<comment type="caution">
    <text evidence="13">The sequence shown here is derived from an EMBL/GenBank/DDBJ whole genome shotgun (WGS) entry which is preliminary data.</text>
</comment>
<dbReference type="GO" id="GO:0045493">
    <property type="term" value="P:xylan catabolic process"/>
    <property type="evidence" value="ECO:0007669"/>
    <property type="project" value="UniProtKB-KW"/>
</dbReference>
<evidence type="ECO:0000256" key="5">
    <source>
        <dbReference type="ARBA" id="ARBA00012590"/>
    </source>
</evidence>
<evidence type="ECO:0000256" key="8">
    <source>
        <dbReference type="ARBA" id="ARBA00022801"/>
    </source>
</evidence>
<dbReference type="InterPro" id="IPR044846">
    <property type="entry name" value="GH10"/>
</dbReference>
<dbReference type="GO" id="GO:0031176">
    <property type="term" value="F:endo-1,4-beta-xylanase activity"/>
    <property type="evidence" value="ECO:0007669"/>
    <property type="project" value="UniProtKB-EC"/>
</dbReference>
<keyword evidence="6" id="KW-0964">Secreted</keyword>
<organism evidence="13 14">
    <name type="scientific">Fusarium zealandicum</name>
    <dbReference type="NCBI Taxonomy" id="1053134"/>
    <lineage>
        <taxon>Eukaryota</taxon>
        <taxon>Fungi</taxon>
        <taxon>Dikarya</taxon>
        <taxon>Ascomycota</taxon>
        <taxon>Pezizomycotina</taxon>
        <taxon>Sordariomycetes</taxon>
        <taxon>Hypocreomycetidae</taxon>
        <taxon>Hypocreales</taxon>
        <taxon>Nectriaceae</taxon>
        <taxon>Fusarium</taxon>
        <taxon>Fusarium staphyleae species complex</taxon>
    </lineage>
</organism>